<evidence type="ECO:0000313" key="3">
    <source>
        <dbReference type="Proteomes" id="UP000552864"/>
    </source>
</evidence>
<dbReference type="InterPro" id="IPR036388">
    <property type="entry name" value="WH-like_DNA-bd_sf"/>
</dbReference>
<dbReference type="InterPro" id="IPR001845">
    <property type="entry name" value="HTH_ArsR_DNA-bd_dom"/>
</dbReference>
<dbReference type="SMART" id="SM00418">
    <property type="entry name" value="HTH_ARSR"/>
    <property type="match status" value="1"/>
</dbReference>
<feature type="domain" description="HTH arsR-type" evidence="1">
    <location>
        <begin position="1"/>
        <end position="90"/>
    </location>
</feature>
<comment type="caution">
    <text evidence="2">The sequence shown here is derived from an EMBL/GenBank/DDBJ whole genome shotgun (WGS) entry which is preliminary data.</text>
</comment>
<proteinExistence type="predicted"/>
<dbReference type="InterPro" id="IPR036390">
    <property type="entry name" value="WH_DNA-bd_sf"/>
</dbReference>
<evidence type="ECO:0000259" key="1">
    <source>
        <dbReference type="PROSITE" id="PS50987"/>
    </source>
</evidence>
<dbReference type="EMBL" id="JABAHZ010000010">
    <property type="protein sequence ID" value="NLR82529.1"/>
    <property type="molecule type" value="Genomic_DNA"/>
</dbReference>
<dbReference type="NCBIfam" id="NF033788">
    <property type="entry name" value="HTH_metalloreg"/>
    <property type="match status" value="1"/>
</dbReference>
<protein>
    <submittedName>
        <fullName evidence="2">Helix-turn-helix transcriptional regulator</fullName>
    </submittedName>
</protein>
<keyword evidence="3" id="KW-1185">Reference proteome</keyword>
<dbReference type="RefSeq" id="WP_168742599.1">
    <property type="nucleotide sequence ID" value="NZ_JABAHZ010000010.1"/>
</dbReference>
<gene>
    <name evidence="2" type="ORF">HGH91_28185</name>
</gene>
<dbReference type="PANTHER" id="PTHR38600">
    <property type="entry name" value="TRANSCRIPTIONAL REGULATORY PROTEIN"/>
    <property type="match status" value="1"/>
</dbReference>
<evidence type="ECO:0000313" key="2">
    <source>
        <dbReference type="EMBL" id="NLR82529.1"/>
    </source>
</evidence>
<dbReference type="InterPro" id="IPR011991">
    <property type="entry name" value="ArsR-like_HTH"/>
</dbReference>
<sequence>MEARRDVFQAIADPTRRAIIGMIARQPVNVNTIAEQFDVSRQAISLHLKVLSECGLLHIKQSGRERFCEAKLERLNEVHEWVAQYHKLWTGRMKALKDFIEQDEIPAPSKKNKRTTSKK</sequence>
<name>A0A847SWE8_9BACT</name>
<dbReference type="CDD" id="cd00090">
    <property type="entry name" value="HTH_ARSR"/>
    <property type="match status" value="1"/>
</dbReference>
<dbReference type="GO" id="GO:0003700">
    <property type="term" value="F:DNA-binding transcription factor activity"/>
    <property type="evidence" value="ECO:0007669"/>
    <property type="project" value="InterPro"/>
</dbReference>
<dbReference type="PRINTS" id="PR00778">
    <property type="entry name" value="HTHARSR"/>
</dbReference>
<accession>A0A847SWE8</accession>
<dbReference type="Gene3D" id="1.10.10.10">
    <property type="entry name" value="Winged helix-like DNA-binding domain superfamily/Winged helix DNA-binding domain"/>
    <property type="match status" value="1"/>
</dbReference>
<dbReference type="AlphaFoldDB" id="A0A847SWE8"/>
<organism evidence="2 3">
    <name type="scientific">Chitinophaga eiseniae</name>
    <dbReference type="NCBI Taxonomy" id="634771"/>
    <lineage>
        <taxon>Bacteria</taxon>
        <taxon>Pseudomonadati</taxon>
        <taxon>Bacteroidota</taxon>
        <taxon>Chitinophagia</taxon>
        <taxon>Chitinophagales</taxon>
        <taxon>Chitinophagaceae</taxon>
        <taxon>Chitinophaga</taxon>
    </lineage>
</organism>
<dbReference type="Pfam" id="PF12840">
    <property type="entry name" value="HTH_20"/>
    <property type="match status" value="1"/>
</dbReference>
<dbReference type="SUPFAM" id="SSF46785">
    <property type="entry name" value="Winged helix' DNA-binding domain"/>
    <property type="match status" value="1"/>
</dbReference>
<dbReference type="Proteomes" id="UP000552864">
    <property type="component" value="Unassembled WGS sequence"/>
</dbReference>
<reference evidence="2 3" key="1">
    <citation type="submission" date="2020-04" db="EMBL/GenBank/DDBJ databases">
        <authorList>
            <person name="Yin C."/>
        </authorList>
    </citation>
    <scope>NUCLEOTIDE SEQUENCE [LARGE SCALE GENOMIC DNA]</scope>
    <source>
        <strain evidence="2 3">Ak56</strain>
    </source>
</reference>
<dbReference type="PANTHER" id="PTHR38600:SF1">
    <property type="entry name" value="TRANSCRIPTIONAL REGULATORY PROTEIN"/>
    <property type="match status" value="1"/>
</dbReference>
<dbReference type="PROSITE" id="PS50987">
    <property type="entry name" value="HTH_ARSR_2"/>
    <property type="match status" value="1"/>
</dbReference>